<dbReference type="AlphaFoldDB" id="A0A5B0GRT7"/>
<dbReference type="Proteomes" id="UP000325273">
    <property type="component" value="Unassembled WGS sequence"/>
</dbReference>
<feature type="compositionally biased region" description="Polar residues" evidence="4">
    <location>
        <begin position="33"/>
        <end position="48"/>
    </location>
</feature>
<feature type="region of interest" description="Disordered" evidence="4">
    <location>
        <begin position="20"/>
        <end position="67"/>
    </location>
</feature>
<gene>
    <name evidence="5" type="ORF">FVF58_29025</name>
</gene>
<dbReference type="EMBL" id="VTUZ01000022">
    <property type="protein sequence ID" value="KAA1005626.1"/>
    <property type="molecule type" value="Genomic_DNA"/>
</dbReference>
<reference evidence="5 6" key="1">
    <citation type="submission" date="2019-08" db="EMBL/GenBank/DDBJ databases">
        <title>Paraburkholderia sp. DCY113.</title>
        <authorList>
            <person name="Kang J."/>
        </authorList>
    </citation>
    <scope>NUCLEOTIDE SEQUENCE [LARGE SCALE GENOMIC DNA]</scope>
    <source>
        <strain evidence="5 6">DCY113</strain>
    </source>
</reference>
<dbReference type="PANTHER" id="PTHR44196:SF1">
    <property type="entry name" value="DEHYDROGENASE_REDUCTASE SDR FAMILY MEMBER 7B"/>
    <property type="match status" value="1"/>
</dbReference>
<accession>A0A5B0GRT7</accession>
<dbReference type="GO" id="GO:0016020">
    <property type="term" value="C:membrane"/>
    <property type="evidence" value="ECO:0007669"/>
    <property type="project" value="TreeGrafter"/>
</dbReference>
<dbReference type="InterPro" id="IPR036291">
    <property type="entry name" value="NAD(P)-bd_dom_sf"/>
</dbReference>
<dbReference type="GO" id="GO:0016491">
    <property type="term" value="F:oxidoreductase activity"/>
    <property type="evidence" value="ECO:0007669"/>
    <property type="project" value="UniProtKB-KW"/>
</dbReference>
<protein>
    <submittedName>
        <fullName evidence="5">SDR family NAD(P)-dependent oxidoreductase</fullName>
    </submittedName>
</protein>
<keyword evidence="6" id="KW-1185">Reference proteome</keyword>
<organism evidence="5 6">
    <name type="scientific">Paraburkholderia panacisoli</name>
    <dbReference type="NCBI Taxonomy" id="2603818"/>
    <lineage>
        <taxon>Bacteria</taxon>
        <taxon>Pseudomonadati</taxon>
        <taxon>Pseudomonadota</taxon>
        <taxon>Betaproteobacteria</taxon>
        <taxon>Burkholderiales</taxon>
        <taxon>Burkholderiaceae</taxon>
        <taxon>Paraburkholderia</taxon>
    </lineage>
</organism>
<comment type="similarity">
    <text evidence="1 3">Belongs to the short-chain dehydrogenases/reductases (SDR) family.</text>
</comment>
<evidence type="ECO:0000256" key="3">
    <source>
        <dbReference type="RuleBase" id="RU000363"/>
    </source>
</evidence>
<evidence type="ECO:0000256" key="2">
    <source>
        <dbReference type="ARBA" id="ARBA00023002"/>
    </source>
</evidence>
<evidence type="ECO:0000313" key="6">
    <source>
        <dbReference type="Proteomes" id="UP000325273"/>
    </source>
</evidence>
<dbReference type="PANTHER" id="PTHR44196">
    <property type="entry name" value="DEHYDROGENASE/REDUCTASE SDR FAMILY MEMBER 7B"/>
    <property type="match status" value="1"/>
</dbReference>
<keyword evidence="2" id="KW-0560">Oxidoreductase</keyword>
<dbReference type="PRINTS" id="PR00081">
    <property type="entry name" value="GDHRDH"/>
</dbReference>
<dbReference type="Gene3D" id="3.40.50.720">
    <property type="entry name" value="NAD(P)-binding Rossmann-like Domain"/>
    <property type="match status" value="1"/>
</dbReference>
<dbReference type="Pfam" id="PF00106">
    <property type="entry name" value="adh_short"/>
    <property type="match status" value="1"/>
</dbReference>
<name>A0A5B0GRT7_9BURK</name>
<dbReference type="SUPFAM" id="SSF51735">
    <property type="entry name" value="NAD(P)-binding Rossmann-fold domains"/>
    <property type="match status" value="1"/>
</dbReference>
<dbReference type="NCBIfam" id="NF005495">
    <property type="entry name" value="PRK07109.1"/>
    <property type="match status" value="1"/>
</dbReference>
<evidence type="ECO:0000256" key="1">
    <source>
        <dbReference type="ARBA" id="ARBA00006484"/>
    </source>
</evidence>
<dbReference type="InterPro" id="IPR002347">
    <property type="entry name" value="SDR_fam"/>
</dbReference>
<evidence type="ECO:0000256" key="4">
    <source>
        <dbReference type="SAM" id="MobiDB-lite"/>
    </source>
</evidence>
<evidence type="ECO:0000313" key="5">
    <source>
        <dbReference type="EMBL" id="KAA1005626.1"/>
    </source>
</evidence>
<comment type="caution">
    <text evidence="5">The sequence shown here is derived from an EMBL/GenBank/DDBJ whole genome shotgun (WGS) entry which is preliminary data.</text>
</comment>
<proteinExistence type="inferred from homology"/>
<sequence>MFLGWCTPCRDTRNRRQRALAASERPGHPLSILTRTQSTSTGENSRMSQEPEASIDPARAATSARDRRGTVVAITGGSSGIGRCTAGLFARHGWRVGLIARGEVGLQAACKDVEGHGALVAMAQADVTDPVALEAAATAIEEALGAIDVWVNCAGNGTYGRFLDTPAEEFRRVTDVTYLGTANGTRVALKRMLPRDHGRIVNVCSAVAFHGMPLLSSYSGAKHAIRGFDQSIQAELSQEGSKVFLTTVFPPAVNTPFFDHAVSHMGRMGRPMSPVYQPEIIAEAIHLAAITRRREMSVTFTTVLFSICSRLMPGLVSRAIRRLGYSGQLAGHAESQALHRPTLFAASDQASPVRGAFDAQARATSAHVSVLCMLAKLTGKARRKPKGVSVRTAEDSSI</sequence>
<dbReference type="PRINTS" id="PR00080">
    <property type="entry name" value="SDRFAMILY"/>
</dbReference>